<evidence type="ECO:0000256" key="6">
    <source>
        <dbReference type="ARBA" id="ARBA00022989"/>
    </source>
</evidence>
<dbReference type="AlphaFoldDB" id="A0AAW0JK93"/>
<evidence type="ECO:0000313" key="12">
    <source>
        <dbReference type="Proteomes" id="UP000237347"/>
    </source>
</evidence>
<keyword evidence="4" id="KW-0732">Signal</keyword>
<dbReference type="GO" id="GO:0016020">
    <property type="term" value="C:membrane"/>
    <property type="evidence" value="ECO:0007669"/>
    <property type="project" value="UniProtKB-SubCell"/>
</dbReference>
<evidence type="ECO:0000256" key="5">
    <source>
        <dbReference type="ARBA" id="ARBA00022737"/>
    </source>
</evidence>
<sequence>MSRHFTSRMVRTEMFISISNLLSLVLFLCALGPAFLGAIIPTSCTSNLTFRCSQMEKNALLHFKEGLTDPAGRLSSWVGDRLSLNYLNLSYSLFTSVIPPHLGNLSKLQYLVLNSNSFPFSEYSLVRRLEVKSLQWLVGLPSLKFLEMSFVNIGEVKPDWLHVVNMLPSLLELDLSGCRLVTLPQSISSINFTSLTFLDISYNFFNSSIPLWLSNLTGLSTLNIGSNYL</sequence>
<keyword evidence="9" id="KW-0325">Glycoprotein</keyword>
<keyword evidence="3" id="KW-0812">Transmembrane</keyword>
<evidence type="ECO:0000256" key="2">
    <source>
        <dbReference type="ARBA" id="ARBA00022614"/>
    </source>
</evidence>
<keyword evidence="5" id="KW-0677">Repeat</keyword>
<dbReference type="Pfam" id="PF08263">
    <property type="entry name" value="LRRNT_2"/>
    <property type="match status" value="1"/>
</dbReference>
<evidence type="ECO:0000256" key="4">
    <source>
        <dbReference type="ARBA" id="ARBA00022729"/>
    </source>
</evidence>
<keyword evidence="12" id="KW-1185">Reference proteome</keyword>
<dbReference type="EMBL" id="PKMF04000528">
    <property type="protein sequence ID" value="KAK7827190.1"/>
    <property type="molecule type" value="Genomic_DNA"/>
</dbReference>
<dbReference type="Pfam" id="PF00560">
    <property type="entry name" value="LRR_1"/>
    <property type="match status" value="3"/>
</dbReference>
<keyword evidence="2" id="KW-0433">Leucine-rich repeat</keyword>
<feature type="domain" description="Leucine-rich repeat-containing N-terminal plant-type" evidence="10">
    <location>
        <begin position="54"/>
        <end position="77"/>
    </location>
</feature>
<keyword evidence="8" id="KW-0675">Receptor</keyword>
<dbReference type="InterPro" id="IPR013210">
    <property type="entry name" value="LRR_N_plant-typ"/>
</dbReference>
<comment type="caution">
    <text evidence="11">The sequence shown here is derived from an EMBL/GenBank/DDBJ whole genome shotgun (WGS) entry which is preliminary data.</text>
</comment>
<evidence type="ECO:0000259" key="10">
    <source>
        <dbReference type="Pfam" id="PF08263"/>
    </source>
</evidence>
<gene>
    <name evidence="11" type="primary">EIX2_73</name>
    <name evidence="11" type="ORF">CFP56_031355</name>
</gene>
<keyword evidence="6" id="KW-1133">Transmembrane helix</keyword>
<evidence type="ECO:0000256" key="1">
    <source>
        <dbReference type="ARBA" id="ARBA00004479"/>
    </source>
</evidence>
<evidence type="ECO:0000256" key="7">
    <source>
        <dbReference type="ARBA" id="ARBA00023136"/>
    </source>
</evidence>
<dbReference type="Proteomes" id="UP000237347">
    <property type="component" value="Unassembled WGS sequence"/>
</dbReference>
<keyword evidence="7" id="KW-0472">Membrane</keyword>
<dbReference type="Gene3D" id="3.80.10.10">
    <property type="entry name" value="Ribonuclease Inhibitor"/>
    <property type="match status" value="2"/>
</dbReference>
<dbReference type="SUPFAM" id="SSF52058">
    <property type="entry name" value="L domain-like"/>
    <property type="match status" value="1"/>
</dbReference>
<accession>A0AAW0JK93</accession>
<name>A0AAW0JK93_QUESU</name>
<protein>
    <submittedName>
        <fullName evidence="11">Receptor-like protein eix2</fullName>
    </submittedName>
</protein>
<reference evidence="11 12" key="1">
    <citation type="journal article" date="2018" name="Sci. Data">
        <title>The draft genome sequence of cork oak.</title>
        <authorList>
            <person name="Ramos A.M."/>
            <person name="Usie A."/>
            <person name="Barbosa P."/>
            <person name="Barros P.M."/>
            <person name="Capote T."/>
            <person name="Chaves I."/>
            <person name="Simoes F."/>
            <person name="Abreu I."/>
            <person name="Carrasquinho I."/>
            <person name="Faro C."/>
            <person name="Guimaraes J.B."/>
            <person name="Mendonca D."/>
            <person name="Nobrega F."/>
            <person name="Rodrigues L."/>
            <person name="Saibo N.J.M."/>
            <person name="Varela M.C."/>
            <person name="Egas C."/>
            <person name="Matos J."/>
            <person name="Miguel C.M."/>
            <person name="Oliveira M.M."/>
            <person name="Ricardo C.P."/>
            <person name="Goncalves S."/>
        </authorList>
    </citation>
    <scope>NUCLEOTIDE SEQUENCE [LARGE SCALE GENOMIC DNA]</scope>
    <source>
        <strain evidence="12">cv. HL8</strain>
    </source>
</reference>
<proteinExistence type="predicted"/>
<dbReference type="InterPro" id="IPR046956">
    <property type="entry name" value="RLP23-like"/>
</dbReference>
<comment type="subcellular location">
    <subcellularLocation>
        <location evidence="1">Membrane</location>
        <topology evidence="1">Single-pass type I membrane protein</topology>
    </subcellularLocation>
</comment>
<organism evidence="11 12">
    <name type="scientific">Quercus suber</name>
    <name type="common">Cork oak</name>
    <dbReference type="NCBI Taxonomy" id="58331"/>
    <lineage>
        <taxon>Eukaryota</taxon>
        <taxon>Viridiplantae</taxon>
        <taxon>Streptophyta</taxon>
        <taxon>Embryophyta</taxon>
        <taxon>Tracheophyta</taxon>
        <taxon>Spermatophyta</taxon>
        <taxon>Magnoliopsida</taxon>
        <taxon>eudicotyledons</taxon>
        <taxon>Gunneridae</taxon>
        <taxon>Pentapetalae</taxon>
        <taxon>rosids</taxon>
        <taxon>fabids</taxon>
        <taxon>Fagales</taxon>
        <taxon>Fagaceae</taxon>
        <taxon>Quercus</taxon>
    </lineage>
</organism>
<dbReference type="InterPro" id="IPR001611">
    <property type="entry name" value="Leu-rich_rpt"/>
</dbReference>
<evidence type="ECO:0000256" key="8">
    <source>
        <dbReference type="ARBA" id="ARBA00023170"/>
    </source>
</evidence>
<evidence type="ECO:0000256" key="3">
    <source>
        <dbReference type="ARBA" id="ARBA00022692"/>
    </source>
</evidence>
<dbReference type="InterPro" id="IPR032675">
    <property type="entry name" value="LRR_dom_sf"/>
</dbReference>
<evidence type="ECO:0000256" key="9">
    <source>
        <dbReference type="ARBA" id="ARBA00023180"/>
    </source>
</evidence>
<evidence type="ECO:0000313" key="11">
    <source>
        <dbReference type="EMBL" id="KAK7827190.1"/>
    </source>
</evidence>
<dbReference type="PANTHER" id="PTHR48063">
    <property type="entry name" value="LRR RECEPTOR-LIKE KINASE"/>
    <property type="match status" value="1"/>
</dbReference>
<dbReference type="PANTHER" id="PTHR48063:SF90">
    <property type="entry name" value="OS11G0565920 PROTEIN"/>
    <property type="match status" value="1"/>
</dbReference>